<dbReference type="EMBL" id="WNAJ01000036">
    <property type="protein sequence ID" value="MTR87033.1"/>
    <property type="molecule type" value="Genomic_DNA"/>
</dbReference>
<dbReference type="SUPFAM" id="SSF52540">
    <property type="entry name" value="P-loop containing nucleoside triphosphate hydrolases"/>
    <property type="match status" value="1"/>
</dbReference>
<organism evidence="5 6">
    <name type="scientific">Roseburia intestinalis</name>
    <dbReference type="NCBI Taxonomy" id="166486"/>
    <lineage>
        <taxon>Bacteria</taxon>
        <taxon>Bacillati</taxon>
        <taxon>Bacillota</taxon>
        <taxon>Clostridia</taxon>
        <taxon>Lachnospirales</taxon>
        <taxon>Lachnospiraceae</taxon>
        <taxon>Roseburia</taxon>
    </lineage>
</organism>
<evidence type="ECO:0000259" key="4">
    <source>
        <dbReference type="PROSITE" id="PS50893"/>
    </source>
</evidence>
<keyword evidence="3 5" id="KW-0067">ATP-binding</keyword>
<proteinExistence type="predicted"/>
<reference evidence="5 6" key="1">
    <citation type="journal article" date="2019" name="Nat. Med.">
        <title>A library of human gut bacterial isolates paired with longitudinal multiomics data enables mechanistic microbiome research.</title>
        <authorList>
            <person name="Poyet M."/>
            <person name="Groussin M."/>
            <person name="Gibbons S.M."/>
            <person name="Avila-Pacheco J."/>
            <person name="Jiang X."/>
            <person name="Kearney S.M."/>
            <person name="Perrotta A.R."/>
            <person name="Berdy B."/>
            <person name="Zhao S."/>
            <person name="Lieberman T.D."/>
            <person name="Swanson P.K."/>
            <person name="Smith M."/>
            <person name="Roesemann S."/>
            <person name="Alexander J.E."/>
            <person name="Rich S.A."/>
            <person name="Livny J."/>
            <person name="Vlamakis H."/>
            <person name="Clish C."/>
            <person name="Bullock K."/>
            <person name="Deik A."/>
            <person name="Scott J."/>
            <person name="Pierce K.A."/>
            <person name="Xavier R.J."/>
            <person name="Alm E.J."/>
        </authorList>
    </citation>
    <scope>NUCLEOTIDE SEQUENCE [LARGE SCALE GENOMIC DNA]</scope>
    <source>
        <strain evidence="5 6">BIOML-A1</strain>
    </source>
</reference>
<dbReference type="SMART" id="SM00382">
    <property type="entry name" value="AAA"/>
    <property type="match status" value="1"/>
</dbReference>
<dbReference type="InterPro" id="IPR017871">
    <property type="entry name" value="ABC_transporter-like_CS"/>
</dbReference>
<dbReference type="GO" id="GO:0005524">
    <property type="term" value="F:ATP binding"/>
    <property type="evidence" value="ECO:0007669"/>
    <property type="project" value="UniProtKB-KW"/>
</dbReference>
<feature type="domain" description="ABC transporter" evidence="4">
    <location>
        <begin position="2"/>
        <end position="234"/>
    </location>
</feature>
<dbReference type="PROSITE" id="PS00211">
    <property type="entry name" value="ABC_TRANSPORTER_1"/>
    <property type="match status" value="1"/>
</dbReference>
<comment type="caution">
    <text evidence="5">The sequence shown here is derived from an EMBL/GenBank/DDBJ whole genome shotgun (WGS) entry which is preliminary data.</text>
</comment>
<dbReference type="InterPro" id="IPR027417">
    <property type="entry name" value="P-loop_NTPase"/>
</dbReference>
<evidence type="ECO:0000256" key="3">
    <source>
        <dbReference type="ARBA" id="ARBA00022840"/>
    </source>
</evidence>
<dbReference type="AlphaFoldDB" id="A0A6L6L9N2"/>
<sequence length="234" mass="25998">MIQIKALNKVYGTGKVQFQALKNVDITIKEGEFVVLAGPSGSGKSTLLNIIGGMDTATSGSVLVNGQDIVKLNKRQLTQYRKSQLGFIFQKFNLIDTLTVFENVEFTLMLKKWKKAERRALVMDMLKNVGLDTKEKNFPKNLSGGQQQRVAIARALVGNPVVILADEPTANLDSKNGKECIEMLHRLNKEKNVTIILTTHDQRIIDTSDNVIYLVDGQIDQVRTSHKNKGENAS</sequence>
<evidence type="ECO:0000313" key="6">
    <source>
        <dbReference type="Proteomes" id="UP000478483"/>
    </source>
</evidence>
<dbReference type="RefSeq" id="WP_118413539.1">
    <property type="nucleotide sequence ID" value="NZ_QRPI01000033.1"/>
</dbReference>
<dbReference type="InterPro" id="IPR015854">
    <property type="entry name" value="ABC_transpr_LolD-like"/>
</dbReference>
<protein>
    <submittedName>
        <fullName evidence="5">ATP-binding cassette domain-containing protein</fullName>
    </submittedName>
</protein>
<dbReference type="PROSITE" id="PS50893">
    <property type="entry name" value="ABC_TRANSPORTER_2"/>
    <property type="match status" value="1"/>
</dbReference>
<dbReference type="InterPro" id="IPR017911">
    <property type="entry name" value="MacB-like_ATP-bd"/>
</dbReference>
<dbReference type="GO" id="GO:0022857">
    <property type="term" value="F:transmembrane transporter activity"/>
    <property type="evidence" value="ECO:0007669"/>
    <property type="project" value="TreeGrafter"/>
</dbReference>
<accession>A0A6L6L9N2</accession>
<evidence type="ECO:0000256" key="2">
    <source>
        <dbReference type="ARBA" id="ARBA00022741"/>
    </source>
</evidence>
<name>A0A6L6L9N2_9FIRM</name>
<dbReference type="InterPro" id="IPR003439">
    <property type="entry name" value="ABC_transporter-like_ATP-bd"/>
</dbReference>
<dbReference type="GO" id="GO:0098796">
    <property type="term" value="C:membrane protein complex"/>
    <property type="evidence" value="ECO:0007669"/>
    <property type="project" value="UniProtKB-ARBA"/>
</dbReference>
<dbReference type="GO" id="GO:0005886">
    <property type="term" value="C:plasma membrane"/>
    <property type="evidence" value="ECO:0007669"/>
    <property type="project" value="TreeGrafter"/>
</dbReference>
<dbReference type="CDD" id="cd03255">
    <property type="entry name" value="ABC_MJ0796_LolCDE_FtsE"/>
    <property type="match status" value="1"/>
</dbReference>
<dbReference type="FunFam" id="3.40.50.300:FF:000032">
    <property type="entry name" value="Export ABC transporter ATP-binding protein"/>
    <property type="match status" value="1"/>
</dbReference>
<evidence type="ECO:0000313" key="5">
    <source>
        <dbReference type="EMBL" id="MTR87033.1"/>
    </source>
</evidence>
<gene>
    <name evidence="5" type="ORF">GMD50_18770</name>
</gene>
<dbReference type="Proteomes" id="UP000478483">
    <property type="component" value="Unassembled WGS sequence"/>
</dbReference>
<dbReference type="Pfam" id="PF00005">
    <property type="entry name" value="ABC_tran"/>
    <property type="match status" value="1"/>
</dbReference>
<keyword evidence="1" id="KW-0813">Transport</keyword>
<keyword evidence="2" id="KW-0547">Nucleotide-binding</keyword>
<dbReference type="PANTHER" id="PTHR24220">
    <property type="entry name" value="IMPORT ATP-BINDING PROTEIN"/>
    <property type="match status" value="1"/>
</dbReference>
<evidence type="ECO:0000256" key="1">
    <source>
        <dbReference type="ARBA" id="ARBA00022448"/>
    </source>
</evidence>
<dbReference type="InterPro" id="IPR003593">
    <property type="entry name" value="AAA+_ATPase"/>
</dbReference>
<dbReference type="GO" id="GO:0016887">
    <property type="term" value="F:ATP hydrolysis activity"/>
    <property type="evidence" value="ECO:0007669"/>
    <property type="project" value="InterPro"/>
</dbReference>
<dbReference type="Gene3D" id="3.40.50.300">
    <property type="entry name" value="P-loop containing nucleotide triphosphate hydrolases"/>
    <property type="match status" value="1"/>
</dbReference>